<sequence>MHDQAGGNTMRPSPNFLALILLSSPLHAHAQDRDAKVRNDRQAFGASRDWIYNDLDEGLWAAKGSNKPLLVVFRRSDWQSITETGLNTDDTTWTFAPGPTPNTVRASEGKILTAPGGWILLPPGDAGLTRRVKAAGDHWIVREKVGRRMFSRGVWAASATIDRIRAELEAERSTEGYAKKQEAAARRRGTAQAEYVEDFHGAVLAFLAFHSSHAELAGRLARAVADHATPVGSGTVARTKRIPVEQRAEAAVVAWMRHQTTGYDGMTIPKAKGERREVRRMLARRSQELLQRYRHGEPIGDDCPLRRALAVED</sequence>
<evidence type="ECO:0000259" key="1">
    <source>
        <dbReference type="Pfam" id="PF10056"/>
    </source>
</evidence>
<dbReference type="AlphaFoldDB" id="A0A1U7CY33"/>
<dbReference type="KEGG" id="pbor:BSF38_05437"/>
<name>A0A1U7CY33_9BACT</name>
<reference evidence="3" key="1">
    <citation type="submission" date="2016-12" db="EMBL/GenBank/DDBJ databases">
        <title>Comparative genomics of four Isosphaeraceae planctomycetes: a common pool of plasmids and glycoside hydrolase genes.</title>
        <authorList>
            <person name="Ivanova A."/>
        </authorList>
    </citation>
    <scope>NUCLEOTIDE SEQUENCE [LARGE SCALE GENOMIC DNA]</scope>
    <source>
        <strain evidence="3">PX4</strain>
    </source>
</reference>
<evidence type="ECO:0000313" key="2">
    <source>
        <dbReference type="EMBL" id="APW63857.1"/>
    </source>
</evidence>
<feature type="domain" description="DUF2293" evidence="1">
    <location>
        <begin position="209"/>
        <end position="294"/>
    </location>
</feature>
<dbReference type="STRING" id="1387353.BSF38_05437"/>
<organism evidence="2 3">
    <name type="scientific">Paludisphaera borealis</name>
    <dbReference type="NCBI Taxonomy" id="1387353"/>
    <lineage>
        <taxon>Bacteria</taxon>
        <taxon>Pseudomonadati</taxon>
        <taxon>Planctomycetota</taxon>
        <taxon>Planctomycetia</taxon>
        <taxon>Isosphaerales</taxon>
        <taxon>Isosphaeraceae</taxon>
        <taxon>Paludisphaera</taxon>
    </lineage>
</organism>
<proteinExistence type="predicted"/>
<accession>A0A1U7CY33</accession>
<dbReference type="InterPro" id="IPR018744">
    <property type="entry name" value="DUF2293"/>
</dbReference>
<keyword evidence="3" id="KW-1185">Reference proteome</keyword>
<dbReference type="EMBL" id="CP019082">
    <property type="protein sequence ID" value="APW63857.1"/>
    <property type="molecule type" value="Genomic_DNA"/>
</dbReference>
<gene>
    <name evidence="2" type="ORF">BSF38_05437</name>
</gene>
<protein>
    <recommendedName>
        <fullName evidence="1">DUF2293 domain-containing protein</fullName>
    </recommendedName>
</protein>
<dbReference type="Proteomes" id="UP000186309">
    <property type="component" value="Chromosome"/>
</dbReference>
<evidence type="ECO:0000313" key="3">
    <source>
        <dbReference type="Proteomes" id="UP000186309"/>
    </source>
</evidence>
<dbReference type="Pfam" id="PF10056">
    <property type="entry name" value="DUF2293"/>
    <property type="match status" value="1"/>
</dbReference>